<organism evidence="2 3">
    <name type="scientific">Vibrio gigantis</name>
    <dbReference type="NCBI Taxonomy" id="296199"/>
    <lineage>
        <taxon>Bacteria</taxon>
        <taxon>Pseudomonadati</taxon>
        <taxon>Pseudomonadota</taxon>
        <taxon>Gammaproteobacteria</taxon>
        <taxon>Vibrionales</taxon>
        <taxon>Vibrionaceae</taxon>
        <taxon>Vibrio</taxon>
    </lineage>
</organism>
<accession>A0A5M9P071</accession>
<comment type="caution">
    <text evidence="2">The sequence shown here is derived from an EMBL/GenBank/DDBJ whole genome shotgun (WGS) entry which is preliminary data.</text>
</comment>
<gene>
    <name evidence="2" type="ORF">F4W18_08960</name>
</gene>
<sequence length="108" mass="11678">MSISGIQSGYAIIQQSTNMAEEAAIELNQASKHSLESESDDTFQASDLSFNQIEPEQSLSFKDKKPEPASSSTDSLIKLTQSASYNRVGASVVDRQNEAIGSLLDIHI</sequence>
<feature type="region of interest" description="Disordered" evidence="1">
    <location>
        <begin position="55"/>
        <end position="76"/>
    </location>
</feature>
<name>A0A5M9P071_9VIBR</name>
<evidence type="ECO:0000313" key="2">
    <source>
        <dbReference type="EMBL" id="KAA8677676.1"/>
    </source>
</evidence>
<dbReference type="RefSeq" id="WP_086712673.1">
    <property type="nucleotide sequence ID" value="NZ_AP025493.1"/>
</dbReference>
<evidence type="ECO:0000313" key="3">
    <source>
        <dbReference type="Proteomes" id="UP000322521"/>
    </source>
</evidence>
<dbReference type="Proteomes" id="UP000322521">
    <property type="component" value="Unassembled WGS sequence"/>
</dbReference>
<dbReference type="AlphaFoldDB" id="A0A5M9P071"/>
<protein>
    <submittedName>
        <fullName evidence="2">Uncharacterized protein</fullName>
    </submittedName>
</protein>
<keyword evidence="3" id="KW-1185">Reference proteome</keyword>
<dbReference type="EMBL" id="VXJS01000004">
    <property type="protein sequence ID" value="KAA8677676.1"/>
    <property type="molecule type" value="Genomic_DNA"/>
</dbReference>
<evidence type="ECO:0000256" key="1">
    <source>
        <dbReference type="SAM" id="MobiDB-lite"/>
    </source>
</evidence>
<reference evidence="2 3" key="1">
    <citation type="submission" date="2019-09" db="EMBL/GenBank/DDBJ databases">
        <title>Draft genome sequence of various Type strains from the CCUG.</title>
        <authorList>
            <person name="Pineiro-Iglesias B."/>
            <person name="Tunovic T."/>
            <person name="Unosson C."/>
            <person name="Inganas E."/>
            <person name="Ohlen M."/>
            <person name="Cardew S."/>
            <person name="Jensie-Markopoulos S."/>
            <person name="Salva-Serra F."/>
            <person name="Jaen-Luchoro D."/>
            <person name="Karlsson R."/>
            <person name="Svensson-Stadler L."/>
            <person name="Chun J."/>
            <person name="Moore E."/>
        </authorList>
    </citation>
    <scope>NUCLEOTIDE SEQUENCE [LARGE SCALE GENOMIC DNA]</scope>
    <source>
        <strain evidence="2 3">CCUG 56969T</strain>
    </source>
</reference>
<proteinExistence type="predicted"/>
<dbReference type="OrthoDB" id="5816949at2"/>